<sequence>MHEPLPTTTIVTAYFQLKIAKASHETYTGWMKNMLAVDNPMVVFCDEASQPMIQEMRSGMQEKTVIIPTTFQEFYTYRYSRTFAEHYKMDREQRVGHNMFLYMIWSEKSHFMKRAIELDPFRTDFFLWVDIGCFRVPNTRYINWPNPYRVDELEKSKVLLLLVEPFTQQEWDCNTLESLPLFQYSNRIGGTIFGGYKDAILQWHDKYYEMLEYFISIGRFIGKDQSIMNSVFLTNRELCQLVRWTPGCPDPWFYLQEYLR</sequence>
<reference evidence="1" key="1">
    <citation type="journal article" date="2020" name="Nature">
        <title>Giant virus diversity and host interactions through global metagenomics.</title>
        <authorList>
            <person name="Schulz F."/>
            <person name="Roux S."/>
            <person name="Paez-Espino D."/>
            <person name="Jungbluth S."/>
            <person name="Walsh D.A."/>
            <person name="Denef V.J."/>
            <person name="McMahon K.D."/>
            <person name="Konstantinidis K.T."/>
            <person name="Eloe-Fadrosh E.A."/>
            <person name="Kyrpides N.C."/>
            <person name="Woyke T."/>
        </authorList>
    </citation>
    <scope>NUCLEOTIDE SEQUENCE</scope>
    <source>
        <strain evidence="1">GVMAG-M-3300023179-59</strain>
    </source>
</reference>
<proteinExistence type="predicted"/>
<protein>
    <submittedName>
        <fullName evidence="1">Uncharacterized protein</fullName>
    </submittedName>
</protein>
<dbReference type="InterPro" id="IPR011735">
    <property type="entry name" value="WlaTC/HtrL_glycosyltransf"/>
</dbReference>
<organism evidence="1">
    <name type="scientific">viral metagenome</name>
    <dbReference type="NCBI Taxonomy" id="1070528"/>
    <lineage>
        <taxon>unclassified sequences</taxon>
        <taxon>metagenomes</taxon>
        <taxon>organismal metagenomes</taxon>
    </lineage>
</organism>
<dbReference type="EMBL" id="MN739850">
    <property type="protein sequence ID" value="QHT74486.1"/>
    <property type="molecule type" value="Genomic_DNA"/>
</dbReference>
<accession>A0A6C0H2L8</accession>
<dbReference type="Pfam" id="PF09612">
    <property type="entry name" value="HtrL_YibB"/>
    <property type="match status" value="1"/>
</dbReference>
<evidence type="ECO:0000313" key="1">
    <source>
        <dbReference type="EMBL" id="QHT74486.1"/>
    </source>
</evidence>
<dbReference type="AlphaFoldDB" id="A0A6C0H2L8"/>
<name>A0A6C0H2L8_9ZZZZ</name>